<dbReference type="Proteomes" id="UP000239001">
    <property type="component" value="Unassembled WGS sequence"/>
</dbReference>
<sequence>MTQNDHTNLLMSLAQVMAGDFSNHQQAKEDPKNFAHIRIFFRPLPFEFFNAIGFYSEQSYDYDIWNPYRQGIHQLIDQGEQIYVENYGLKEAFRYAGAGHNLEILKTISPENIQRRCNCSMIFRKQENYFRGEVEGKKCFIPRNGRQTYLISEVEITENTWVSLDRGMDINTNEQVWGSAVGPLKFEKRASFAQELPQFIK</sequence>
<dbReference type="OrthoDB" id="509174at2"/>
<dbReference type="Pfam" id="PF06206">
    <property type="entry name" value="CpeT"/>
    <property type="match status" value="1"/>
</dbReference>
<keyword evidence="5" id="KW-1185">Reference proteome</keyword>
<protein>
    <recommendedName>
        <fullName evidence="3">Chromophore lyase CpcT/CpeT</fullName>
        <ecNumber evidence="3">4.-.-.-</ecNumber>
    </recommendedName>
</protein>
<comment type="similarity">
    <text evidence="1 3">Belongs to the CpcT/CpeT biliprotein lyase family.</text>
</comment>
<evidence type="ECO:0000256" key="2">
    <source>
        <dbReference type="ARBA" id="ARBA00023239"/>
    </source>
</evidence>
<dbReference type="PANTHER" id="PTHR35137">
    <property type="entry name" value="CHROMOPHORE LYASE CRL, CHLOROPLASTIC"/>
    <property type="match status" value="1"/>
</dbReference>
<comment type="caution">
    <text evidence="4">The sequence shown here is derived from an EMBL/GenBank/DDBJ whole genome shotgun (WGS) entry which is preliminary data.</text>
</comment>
<dbReference type="AlphaFoldDB" id="A0A2T1LXP1"/>
<reference evidence="4 5" key="2">
    <citation type="submission" date="2018-03" db="EMBL/GenBank/DDBJ databases">
        <authorList>
            <person name="Keele B.F."/>
        </authorList>
    </citation>
    <scope>NUCLEOTIDE SEQUENCE [LARGE SCALE GENOMIC DNA]</scope>
    <source>
        <strain evidence="4 5">CCALA 016</strain>
    </source>
</reference>
<dbReference type="GO" id="GO:0017006">
    <property type="term" value="P:protein-tetrapyrrole linkage"/>
    <property type="evidence" value="ECO:0007669"/>
    <property type="project" value="UniProtKB-UniRule"/>
</dbReference>
<gene>
    <name evidence="3" type="primary">cpcT</name>
    <name evidence="4" type="ORF">C7H19_12030</name>
</gene>
<dbReference type="InterPro" id="IPR038672">
    <property type="entry name" value="CpcT/CpeT_sf"/>
</dbReference>
<dbReference type="EMBL" id="PXOH01000011">
    <property type="protein sequence ID" value="PSF37157.1"/>
    <property type="molecule type" value="Genomic_DNA"/>
</dbReference>
<evidence type="ECO:0000313" key="4">
    <source>
        <dbReference type="EMBL" id="PSF37157.1"/>
    </source>
</evidence>
<comment type="function">
    <text evidence="3">Covalently attaches a chromophore to Cys residue(s) of phycobiliproteins.</text>
</comment>
<keyword evidence="2 3" id="KW-0456">Lyase</keyword>
<dbReference type="EC" id="4.-.-.-" evidence="3"/>
<dbReference type="InterPro" id="IPR010404">
    <property type="entry name" value="CpcT/CpeT"/>
</dbReference>
<dbReference type="HAMAP" id="MF_01460">
    <property type="entry name" value="Chrphore_lyase_CpxT"/>
    <property type="match status" value="1"/>
</dbReference>
<organism evidence="4 5">
    <name type="scientific">Aphanothece hegewaldii CCALA 016</name>
    <dbReference type="NCBI Taxonomy" id="2107694"/>
    <lineage>
        <taxon>Bacteria</taxon>
        <taxon>Bacillati</taxon>
        <taxon>Cyanobacteriota</taxon>
        <taxon>Cyanophyceae</taxon>
        <taxon>Oscillatoriophycideae</taxon>
        <taxon>Chroococcales</taxon>
        <taxon>Aphanothecaceae</taxon>
        <taxon>Aphanothece</taxon>
    </lineage>
</organism>
<proteinExistence type="inferred from homology"/>
<name>A0A2T1LXP1_9CHRO</name>
<dbReference type="Gene3D" id="2.40.128.590">
    <property type="entry name" value="CpcT/CpeT domain"/>
    <property type="match status" value="1"/>
</dbReference>
<evidence type="ECO:0000256" key="1">
    <source>
        <dbReference type="ARBA" id="ARBA00008206"/>
    </source>
</evidence>
<evidence type="ECO:0000313" key="5">
    <source>
        <dbReference type="Proteomes" id="UP000239001"/>
    </source>
</evidence>
<dbReference type="GO" id="GO:0016829">
    <property type="term" value="F:lyase activity"/>
    <property type="evidence" value="ECO:0007669"/>
    <property type="project" value="UniProtKB-KW"/>
</dbReference>
<dbReference type="RefSeq" id="WP_106457120.1">
    <property type="nucleotide sequence ID" value="NZ_PXOH01000011.1"/>
</dbReference>
<accession>A0A2T1LXP1</accession>
<dbReference type="CDD" id="cd16338">
    <property type="entry name" value="CpcT"/>
    <property type="match status" value="1"/>
</dbReference>
<reference evidence="4 5" key="1">
    <citation type="submission" date="2018-03" db="EMBL/GenBank/DDBJ databases">
        <title>The ancient ancestry and fast evolution of plastids.</title>
        <authorList>
            <person name="Moore K.R."/>
            <person name="Magnabosco C."/>
            <person name="Momper L."/>
            <person name="Gold D.A."/>
            <person name="Bosak T."/>
            <person name="Fournier G.P."/>
        </authorList>
    </citation>
    <scope>NUCLEOTIDE SEQUENCE [LARGE SCALE GENOMIC DNA]</scope>
    <source>
        <strain evidence="4 5">CCALA 016</strain>
    </source>
</reference>
<dbReference type="PANTHER" id="PTHR35137:SF1">
    <property type="entry name" value="CHROMOPHORE LYASE CRL, CHLOROPLASTIC"/>
    <property type="match status" value="1"/>
</dbReference>
<evidence type="ECO:0000256" key="3">
    <source>
        <dbReference type="HAMAP-Rule" id="MF_01460"/>
    </source>
</evidence>